<feature type="transmembrane region" description="Helical" evidence="6">
    <location>
        <begin position="115"/>
        <end position="134"/>
    </location>
</feature>
<organism evidence="8 9">
    <name type="scientific">Paenibacillus sambharensis</name>
    <dbReference type="NCBI Taxonomy" id="1803190"/>
    <lineage>
        <taxon>Bacteria</taxon>
        <taxon>Bacillati</taxon>
        <taxon>Bacillota</taxon>
        <taxon>Bacilli</taxon>
        <taxon>Bacillales</taxon>
        <taxon>Paenibacillaceae</taxon>
        <taxon>Paenibacillus</taxon>
    </lineage>
</organism>
<dbReference type="InterPro" id="IPR003740">
    <property type="entry name" value="YitT"/>
</dbReference>
<dbReference type="Gene3D" id="3.30.70.120">
    <property type="match status" value="1"/>
</dbReference>
<evidence type="ECO:0000256" key="4">
    <source>
        <dbReference type="ARBA" id="ARBA00022989"/>
    </source>
</evidence>
<protein>
    <recommendedName>
        <fullName evidence="7">DUF2179 domain-containing protein</fullName>
    </recommendedName>
</protein>
<keyword evidence="9" id="KW-1185">Reference proteome</keyword>
<keyword evidence="3 6" id="KW-0812">Transmembrane</keyword>
<dbReference type="InterPro" id="IPR019264">
    <property type="entry name" value="DUF2179"/>
</dbReference>
<dbReference type="AlphaFoldDB" id="A0A2W1LQ79"/>
<feature type="transmembrane region" description="Helical" evidence="6">
    <location>
        <begin position="52"/>
        <end position="72"/>
    </location>
</feature>
<dbReference type="Pfam" id="PF02588">
    <property type="entry name" value="YitT_membrane"/>
    <property type="match status" value="1"/>
</dbReference>
<sequence>MLTFLRGIKLRVLVAVSAGTAIYAFGLHYFVLPNQFMEGGVTGISILLNYAFGLPLFISTLLLNIPLFVVGWRKLGGSQMFMTIYGTLSLTFFLWLIELLMHRGIIDPFRTDRDLLLAGLYAGVTLGAGLGLVFRFGATTGGADILARIASRGRGWSMGQVILAMDAVIIGLSLIFIPKERVLYTLVVVFIAAKVIDFIQEGAYAAKSFSIITAQGHEMAAVITSQLDRGVTIVPAIGAFSGQDKQMVYCVVGRQEIRRLKLIAQSIDPKAFIVVGEVHDVIGEGFKES</sequence>
<evidence type="ECO:0000313" key="9">
    <source>
        <dbReference type="Proteomes" id="UP000249522"/>
    </source>
</evidence>
<dbReference type="Proteomes" id="UP000249522">
    <property type="component" value="Unassembled WGS sequence"/>
</dbReference>
<comment type="subcellular location">
    <subcellularLocation>
        <location evidence="1">Cell membrane</location>
        <topology evidence="1">Multi-pass membrane protein</topology>
    </subcellularLocation>
</comment>
<accession>A0A2W1LQ79</accession>
<comment type="caution">
    <text evidence="8">The sequence shown here is derived from an EMBL/GenBank/DDBJ whole genome shotgun (WGS) entry which is preliminary data.</text>
</comment>
<feature type="transmembrane region" description="Helical" evidence="6">
    <location>
        <begin position="155"/>
        <end position="176"/>
    </location>
</feature>
<feature type="transmembrane region" description="Helical" evidence="6">
    <location>
        <begin position="182"/>
        <end position="199"/>
    </location>
</feature>
<dbReference type="PANTHER" id="PTHR33545">
    <property type="entry name" value="UPF0750 MEMBRANE PROTEIN YITT-RELATED"/>
    <property type="match status" value="1"/>
</dbReference>
<keyword evidence="5 6" id="KW-0472">Membrane</keyword>
<evidence type="ECO:0000256" key="5">
    <source>
        <dbReference type="ARBA" id="ARBA00023136"/>
    </source>
</evidence>
<keyword evidence="2" id="KW-1003">Cell membrane</keyword>
<dbReference type="CDD" id="cd16380">
    <property type="entry name" value="YitT_C"/>
    <property type="match status" value="1"/>
</dbReference>
<dbReference type="PIRSF" id="PIRSF006483">
    <property type="entry name" value="Membrane_protein_YitT"/>
    <property type="match status" value="1"/>
</dbReference>
<dbReference type="InterPro" id="IPR051461">
    <property type="entry name" value="UPF0750_membrane"/>
</dbReference>
<feature type="transmembrane region" description="Helical" evidence="6">
    <location>
        <begin position="84"/>
        <end position="103"/>
    </location>
</feature>
<gene>
    <name evidence="8" type="ORF">DNH61_23345</name>
</gene>
<evidence type="ECO:0000256" key="2">
    <source>
        <dbReference type="ARBA" id="ARBA00022475"/>
    </source>
</evidence>
<evidence type="ECO:0000256" key="6">
    <source>
        <dbReference type="SAM" id="Phobius"/>
    </source>
</evidence>
<keyword evidence="4 6" id="KW-1133">Transmembrane helix</keyword>
<feature type="domain" description="DUF2179" evidence="7">
    <location>
        <begin position="229"/>
        <end position="283"/>
    </location>
</feature>
<feature type="transmembrane region" description="Helical" evidence="6">
    <location>
        <begin position="12"/>
        <end position="32"/>
    </location>
</feature>
<dbReference type="GO" id="GO:0005886">
    <property type="term" value="C:plasma membrane"/>
    <property type="evidence" value="ECO:0007669"/>
    <property type="project" value="UniProtKB-SubCell"/>
</dbReference>
<reference evidence="8 9" key="1">
    <citation type="submission" date="2018-06" db="EMBL/GenBank/DDBJ databases">
        <title>Paenibacillus imtechensis sp. nov.</title>
        <authorList>
            <person name="Pinnaka A.K."/>
            <person name="Singh H."/>
            <person name="Kaur M."/>
        </authorList>
    </citation>
    <scope>NUCLEOTIDE SEQUENCE [LARGE SCALE GENOMIC DNA]</scope>
    <source>
        <strain evidence="8 9">SMB1</strain>
    </source>
</reference>
<evidence type="ECO:0000313" key="8">
    <source>
        <dbReference type="EMBL" id="PZD93557.1"/>
    </source>
</evidence>
<evidence type="ECO:0000259" key="7">
    <source>
        <dbReference type="Pfam" id="PF10035"/>
    </source>
</evidence>
<proteinExistence type="predicted"/>
<dbReference type="PANTHER" id="PTHR33545:SF10">
    <property type="entry name" value="UPF0750 MEMBRANE PROTEIN YPJC"/>
    <property type="match status" value="1"/>
</dbReference>
<dbReference type="RefSeq" id="WP_111149226.1">
    <property type="nucleotide sequence ID" value="NZ_QKRB01000057.1"/>
</dbReference>
<dbReference type="OrthoDB" id="1758221at2"/>
<evidence type="ECO:0000256" key="3">
    <source>
        <dbReference type="ARBA" id="ARBA00022692"/>
    </source>
</evidence>
<dbReference type="EMBL" id="QKRB01000057">
    <property type="protein sequence ID" value="PZD93557.1"/>
    <property type="molecule type" value="Genomic_DNA"/>
</dbReference>
<dbReference type="Pfam" id="PF10035">
    <property type="entry name" value="DUF2179"/>
    <property type="match status" value="1"/>
</dbReference>
<dbReference type="InterPro" id="IPR015867">
    <property type="entry name" value="N-reg_PII/ATP_PRibTrfase_C"/>
</dbReference>
<evidence type="ECO:0000256" key="1">
    <source>
        <dbReference type="ARBA" id="ARBA00004651"/>
    </source>
</evidence>
<name>A0A2W1LQ79_9BACL</name>